<dbReference type="GO" id="GO:0043190">
    <property type="term" value="C:ATP-binding cassette (ABC) transporter complex"/>
    <property type="evidence" value="ECO:0007669"/>
    <property type="project" value="InterPro"/>
</dbReference>
<dbReference type="eggNOG" id="ENOG502SY8Y">
    <property type="taxonomic scope" value="Eukaryota"/>
</dbReference>
<gene>
    <name evidence="9" type="ORF">AMAG_17607</name>
</gene>
<sequence length="1167" mass="125282">MTGRARKCASITHCSRPCLAVGRQASYGNMITSSAPFPSTTSSNIHDDESATSIHGRREASPRPPMRYSKRPLPQRQPIWAACCLQPARDKQYSASFTQHQMLILLSRKRVILITVLAAVLASVPVTLVLGFAVDMDGVAHQVPVCLDRSQTIKYGWRGPADENVSKVKRPLFSLFTLEYGLWTSSNLTTMAAAYLLQDVIGVPTVLVGYPSQEGGFRRMATGASDAVLEMWSSDMGALVTEYVTRRGVVEQLGSLWYTGQISWYLPQAIADAHPHLILNSWRSLRDPAFLALLPLANSTLPGRDEAGNYLCQETWCTDGVFVPPWCTGPNAVICREVYMPIPDYNKGENEQRIVSLALPLTIVYLGTDRFMTTIEACITSMSTNSTCLFYYWTPDPLLAGHGVVKLHFEEPEPRCWDRFNASLVLPANGGSYLACDWPVEFLGKMARSSLRHDQPALREFLQLFTLDAADMSFMMESHPTPSDIADRACAWVKGCETKWSSMIPPPMSVRSYLSARKYSPLPTVTTVLFAFLLVQCVSSTVILWWFRRKPSLRVQSPGTLIAMTVGAGFAGVGIAFPYLVTPHAAGTCRASSTLTEIGLAVALAGILAKAWRLYLVFFNPNVAFVMFSRLVRISVSDKALVALGSTVIAVSTILAMLAVSTSTTMTEFVDIDVSTTSFVTICAPLTPSTSAARASVVFRLLLAVSTAGIAFRVRSAFTIAGDARNAWSAAAALAPVCILTATVRAIVLPLLTFDPIDSLVADLVGRLILSIGLVASVAMYAVRPAMQVLAGLGVEGAIVARGARTHALVTSSGRVGAHPNCRRSWFSLRRRPNLKSSMLEVPAVATAWVSGQWSHLSLPDDNDFIQAAGESGALDVPATGGGSRIVVPTLGQVGGGDVPSPSAATPISPIVVVSDTATESPCDSVPRIVPVTVVSWPDAASLLTSSPCGFAIVGMVGQHMAVRRVGRARWGRLWSCAIAPWVNVTVLLVMQSDLTGMEHLLVMVPTAKNVRHMYAHGAATILLSDVESVTHSKSRLAAPSLSPAPSPSSSPSMTRSSFAAPSLSTATSNSTNAPLSASIPPPGRLPSDSDARQFVLCTRDDEYVVQAGRAAIAEHWVATLTHLIKPKQPSMVRRGSSALQAAASADRRGSTVRMTLGPDARLRGSL</sequence>
<evidence type="ECO:0000256" key="4">
    <source>
        <dbReference type="ARBA" id="ARBA00023136"/>
    </source>
</evidence>
<feature type="region of interest" description="Disordered" evidence="5">
    <location>
        <begin position="38"/>
        <end position="72"/>
    </location>
</feature>
<reference evidence="9 10" key="1">
    <citation type="submission" date="2009-11" db="EMBL/GenBank/DDBJ databases">
        <title>Annotation of Allomyces macrogynus ATCC 38327.</title>
        <authorList>
            <consortium name="The Broad Institute Genome Sequencing Platform"/>
            <person name="Russ C."/>
            <person name="Cuomo C."/>
            <person name="Burger G."/>
            <person name="Gray M.W."/>
            <person name="Holland P.W.H."/>
            <person name="King N."/>
            <person name="Lang F.B.F."/>
            <person name="Roger A.J."/>
            <person name="Ruiz-Trillo I."/>
            <person name="Young S.K."/>
            <person name="Zeng Q."/>
            <person name="Gargeya S."/>
            <person name="Fitzgerald M."/>
            <person name="Haas B."/>
            <person name="Abouelleil A."/>
            <person name="Alvarado L."/>
            <person name="Arachchi H.M."/>
            <person name="Berlin A."/>
            <person name="Chapman S.B."/>
            <person name="Gearin G."/>
            <person name="Goldberg J."/>
            <person name="Griggs A."/>
            <person name="Gujja S."/>
            <person name="Hansen M."/>
            <person name="Heiman D."/>
            <person name="Howarth C."/>
            <person name="Larimer J."/>
            <person name="Lui A."/>
            <person name="MacDonald P.J.P."/>
            <person name="McCowen C."/>
            <person name="Montmayeur A."/>
            <person name="Murphy C."/>
            <person name="Neiman D."/>
            <person name="Pearson M."/>
            <person name="Priest M."/>
            <person name="Roberts A."/>
            <person name="Saif S."/>
            <person name="Shea T."/>
            <person name="Sisk P."/>
            <person name="Stolte C."/>
            <person name="Sykes S."/>
            <person name="Wortman J."/>
            <person name="Nusbaum C."/>
            <person name="Birren B."/>
        </authorList>
    </citation>
    <scope>NUCLEOTIDE SEQUENCE [LARGE SCALE GENOMIC DNA]</scope>
    <source>
        <strain evidence="9 10">ATCC 38327</strain>
    </source>
</reference>
<dbReference type="VEuPathDB" id="FungiDB:AMAG_17607"/>
<feature type="transmembrane region" description="Helical" evidence="6">
    <location>
        <begin position="528"/>
        <end position="547"/>
    </location>
</feature>
<feature type="transmembrane region" description="Helical" evidence="6">
    <location>
        <begin position="764"/>
        <end position="783"/>
    </location>
</feature>
<feature type="transmembrane region" description="Helical" evidence="6">
    <location>
        <begin position="727"/>
        <end position="752"/>
    </location>
</feature>
<evidence type="ECO:0000256" key="1">
    <source>
        <dbReference type="ARBA" id="ARBA00004141"/>
    </source>
</evidence>
<name>A0A0L0RUI6_ALLM3</name>
<dbReference type="SUPFAM" id="SSF53850">
    <property type="entry name" value="Periplasmic binding protein-like II"/>
    <property type="match status" value="1"/>
</dbReference>
<protein>
    <recommendedName>
        <fullName evidence="11">G-protein coupled receptors family 3 profile domain-containing protein</fullName>
    </recommendedName>
</protein>
<reference evidence="10" key="2">
    <citation type="submission" date="2009-11" db="EMBL/GenBank/DDBJ databases">
        <title>The Genome Sequence of Allomyces macrogynus strain ATCC 38327.</title>
        <authorList>
            <consortium name="The Broad Institute Genome Sequencing Platform"/>
            <person name="Russ C."/>
            <person name="Cuomo C."/>
            <person name="Shea T."/>
            <person name="Young S.K."/>
            <person name="Zeng Q."/>
            <person name="Koehrsen M."/>
            <person name="Haas B."/>
            <person name="Borodovsky M."/>
            <person name="Guigo R."/>
            <person name="Alvarado L."/>
            <person name="Berlin A."/>
            <person name="Borenstein D."/>
            <person name="Chen Z."/>
            <person name="Engels R."/>
            <person name="Freedman E."/>
            <person name="Gellesch M."/>
            <person name="Goldberg J."/>
            <person name="Griggs A."/>
            <person name="Gujja S."/>
            <person name="Heiman D."/>
            <person name="Hepburn T."/>
            <person name="Howarth C."/>
            <person name="Jen D."/>
            <person name="Larson L."/>
            <person name="Lewis B."/>
            <person name="Mehta T."/>
            <person name="Park D."/>
            <person name="Pearson M."/>
            <person name="Roberts A."/>
            <person name="Saif S."/>
            <person name="Shenoy N."/>
            <person name="Sisk P."/>
            <person name="Stolte C."/>
            <person name="Sykes S."/>
            <person name="Walk T."/>
            <person name="White J."/>
            <person name="Yandava C."/>
            <person name="Burger G."/>
            <person name="Gray M.W."/>
            <person name="Holland P.W.H."/>
            <person name="King N."/>
            <person name="Lang F.B.F."/>
            <person name="Roger A.J."/>
            <person name="Ruiz-Trillo I."/>
            <person name="Lander E."/>
            <person name="Nusbaum C."/>
        </authorList>
    </citation>
    <scope>NUCLEOTIDE SEQUENCE [LARGE SCALE GENOMIC DNA]</scope>
    <source>
        <strain evidence="10">ATCC 38327</strain>
    </source>
</reference>
<dbReference type="GO" id="GO:0022857">
    <property type="term" value="F:transmembrane transporter activity"/>
    <property type="evidence" value="ECO:0007669"/>
    <property type="project" value="InterPro"/>
</dbReference>
<evidence type="ECO:0000256" key="5">
    <source>
        <dbReference type="SAM" id="MobiDB-lite"/>
    </source>
</evidence>
<evidence type="ECO:0000256" key="6">
    <source>
        <dbReference type="SAM" id="Phobius"/>
    </source>
</evidence>
<feature type="transmembrane region" description="Helical" evidence="6">
    <location>
        <begin position="640"/>
        <end position="660"/>
    </location>
</feature>
<evidence type="ECO:0000259" key="8">
    <source>
        <dbReference type="Pfam" id="PF04069"/>
    </source>
</evidence>
<keyword evidence="3 6" id="KW-1133">Transmembrane helix</keyword>
<feature type="transmembrane region" description="Helical" evidence="6">
    <location>
        <begin position="111"/>
        <end position="134"/>
    </location>
</feature>
<proteinExistence type="predicted"/>
<accession>A0A0L0RUI6</accession>
<dbReference type="AlphaFoldDB" id="A0A0L0RUI6"/>
<feature type="transmembrane region" description="Helical" evidence="6">
    <location>
        <begin position="559"/>
        <end position="580"/>
    </location>
</feature>
<organism evidence="9 10">
    <name type="scientific">Allomyces macrogynus (strain ATCC 38327)</name>
    <name type="common">Allomyces javanicus var. macrogynus</name>
    <dbReference type="NCBI Taxonomy" id="578462"/>
    <lineage>
        <taxon>Eukaryota</taxon>
        <taxon>Fungi</taxon>
        <taxon>Fungi incertae sedis</taxon>
        <taxon>Blastocladiomycota</taxon>
        <taxon>Blastocladiomycetes</taxon>
        <taxon>Blastocladiales</taxon>
        <taxon>Blastocladiaceae</taxon>
        <taxon>Allomyces</taxon>
    </lineage>
</organism>
<evidence type="ECO:0000256" key="2">
    <source>
        <dbReference type="ARBA" id="ARBA00022692"/>
    </source>
</evidence>
<keyword evidence="4 6" id="KW-0472">Membrane</keyword>
<feature type="transmembrane region" description="Helical" evidence="6">
    <location>
        <begin position="974"/>
        <end position="991"/>
    </location>
</feature>
<feature type="domain" description="G-protein coupled receptors family 3 profile" evidence="7">
    <location>
        <begin position="521"/>
        <end position="717"/>
    </location>
</feature>
<evidence type="ECO:0000259" key="7">
    <source>
        <dbReference type="Pfam" id="PF00003"/>
    </source>
</evidence>
<feature type="compositionally biased region" description="Low complexity" evidence="5">
    <location>
        <begin position="1050"/>
        <end position="1079"/>
    </location>
</feature>
<dbReference type="Pfam" id="PF04069">
    <property type="entry name" value="OpuAC"/>
    <property type="match status" value="1"/>
</dbReference>
<evidence type="ECO:0000313" key="9">
    <source>
        <dbReference type="EMBL" id="KNE54022.1"/>
    </source>
</evidence>
<evidence type="ECO:0008006" key="11">
    <source>
        <dbReference type="Google" id="ProtNLM"/>
    </source>
</evidence>
<keyword evidence="2 6" id="KW-0812">Transmembrane</keyword>
<dbReference type="InterPro" id="IPR017978">
    <property type="entry name" value="GPCR_3_C"/>
</dbReference>
<dbReference type="Proteomes" id="UP000054350">
    <property type="component" value="Unassembled WGS sequence"/>
</dbReference>
<dbReference type="InterPro" id="IPR007210">
    <property type="entry name" value="ABC_Gly_betaine_transp_sub-bd"/>
</dbReference>
<feature type="domain" description="ABC-type glycine betaine transport system substrate-binding" evidence="8">
    <location>
        <begin position="182"/>
        <end position="286"/>
    </location>
</feature>
<comment type="subcellular location">
    <subcellularLocation>
        <location evidence="1">Membrane</location>
        <topology evidence="1">Multi-pass membrane protein</topology>
    </subcellularLocation>
</comment>
<evidence type="ECO:0000256" key="3">
    <source>
        <dbReference type="ARBA" id="ARBA00022989"/>
    </source>
</evidence>
<feature type="transmembrane region" description="Helical" evidence="6">
    <location>
        <begin position="600"/>
        <end position="619"/>
    </location>
</feature>
<feature type="transmembrane region" description="Helical" evidence="6">
    <location>
        <begin position="697"/>
        <end position="715"/>
    </location>
</feature>
<dbReference type="Pfam" id="PF00003">
    <property type="entry name" value="7tm_3"/>
    <property type="match status" value="1"/>
</dbReference>
<dbReference type="EMBL" id="GG745328">
    <property type="protein sequence ID" value="KNE54022.1"/>
    <property type="molecule type" value="Genomic_DNA"/>
</dbReference>
<evidence type="ECO:0000313" key="10">
    <source>
        <dbReference type="Proteomes" id="UP000054350"/>
    </source>
</evidence>
<feature type="region of interest" description="Disordered" evidence="5">
    <location>
        <begin position="1035"/>
        <end position="1088"/>
    </location>
</feature>
<dbReference type="OrthoDB" id="2145805at2759"/>
<dbReference type="GO" id="GO:0004930">
    <property type="term" value="F:G protein-coupled receptor activity"/>
    <property type="evidence" value="ECO:0007669"/>
    <property type="project" value="InterPro"/>
</dbReference>
<keyword evidence="10" id="KW-1185">Reference proteome</keyword>